<reference evidence="2" key="1">
    <citation type="journal article" date="2023" name="Nat. Plants">
        <title>Single-cell RNA sequencing provides a high-resolution roadmap for understanding the multicellular compartmentation of specialized metabolism.</title>
        <authorList>
            <person name="Sun S."/>
            <person name="Shen X."/>
            <person name="Li Y."/>
            <person name="Li Y."/>
            <person name="Wang S."/>
            <person name="Li R."/>
            <person name="Zhang H."/>
            <person name="Shen G."/>
            <person name="Guo B."/>
            <person name="Wei J."/>
            <person name="Xu J."/>
            <person name="St-Pierre B."/>
            <person name="Chen S."/>
            <person name="Sun C."/>
        </authorList>
    </citation>
    <scope>NUCLEOTIDE SEQUENCE [LARGE SCALE GENOMIC DNA]</scope>
</reference>
<evidence type="ECO:0000313" key="1">
    <source>
        <dbReference type="EMBL" id="KAI5667557.1"/>
    </source>
</evidence>
<protein>
    <submittedName>
        <fullName evidence="1">Uncharacterized protein</fullName>
    </submittedName>
</protein>
<accession>A0ACC0B4J8</accession>
<organism evidence="1 2">
    <name type="scientific">Catharanthus roseus</name>
    <name type="common">Madagascar periwinkle</name>
    <name type="synonym">Vinca rosea</name>
    <dbReference type="NCBI Taxonomy" id="4058"/>
    <lineage>
        <taxon>Eukaryota</taxon>
        <taxon>Viridiplantae</taxon>
        <taxon>Streptophyta</taxon>
        <taxon>Embryophyta</taxon>
        <taxon>Tracheophyta</taxon>
        <taxon>Spermatophyta</taxon>
        <taxon>Magnoliopsida</taxon>
        <taxon>eudicotyledons</taxon>
        <taxon>Gunneridae</taxon>
        <taxon>Pentapetalae</taxon>
        <taxon>asterids</taxon>
        <taxon>lamiids</taxon>
        <taxon>Gentianales</taxon>
        <taxon>Apocynaceae</taxon>
        <taxon>Rauvolfioideae</taxon>
        <taxon>Vinceae</taxon>
        <taxon>Catharanthinae</taxon>
        <taxon>Catharanthus</taxon>
    </lineage>
</organism>
<sequence length="171" mass="19425">MEFVEEAMKNRLKSKNEGLEDGDKPPKLLMIHVLSKVQRMEQVGGAKVEARLKIGPKSAIGPVPTVHGSFLDGILKEAHSLRCLRLSFLYRAPNWVVGLIMSTETELPNHYNEGTSGSSQSNLDPILNIFLLYWKSVNCFPMKKTKNKSKNGAKTEKMKPPELRKETYRRW</sequence>
<comment type="caution">
    <text evidence="1">The sequence shown here is derived from an EMBL/GenBank/DDBJ whole genome shotgun (WGS) entry which is preliminary data.</text>
</comment>
<dbReference type="Proteomes" id="UP001060085">
    <property type="component" value="Linkage Group LG04"/>
</dbReference>
<gene>
    <name evidence="1" type="ORF">M9H77_17410</name>
</gene>
<proteinExistence type="predicted"/>
<dbReference type="EMBL" id="CM044704">
    <property type="protein sequence ID" value="KAI5667557.1"/>
    <property type="molecule type" value="Genomic_DNA"/>
</dbReference>
<name>A0ACC0B4J8_CATRO</name>
<evidence type="ECO:0000313" key="2">
    <source>
        <dbReference type="Proteomes" id="UP001060085"/>
    </source>
</evidence>
<keyword evidence="2" id="KW-1185">Reference proteome</keyword>